<keyword evidence="6" id="KW-1185">Reference proteome</keyword>
<dbReference type="InterPro" id="IPR050248">
    <property type="entry name" value="Polysacc_deacetylase_ArnD"/>
</dbReference>
<feature type="compositionally biased region" description="Polar residues" evidence="3">
    <location>
        <begin position="20"/>
        <end position="33"/>
    </location>
</feature>
<dbReference type="Proteomes" id="UP001208567">
    <property type="component" value="Unassembled WGS sequence"/>
</dbReference>
<feature type="domain" description="NodB homology" evidence="4">
    <location>
        <begin position="84"/>
        <end position="263"/>
    </location>
</feature>
<dbReference type="InterPro" id="IPR002509">
    <property type="entry name" value="NODB_dom"/>
</dbReference>
<accession>A0ABQ5N5G3</accession>
<dbReference type="EMBL" id="BRXR01000001">
    <property type="protein sequence ID" value="GLC30354.1"/>
    <property type="molecule type" value="Genomic_DNA"/>
</dbReference>
<keyword evidence="2" id="KW-0378">Hydrolase</keyword>
<dbReference type="Pfam" id="PF01522">
    <property type="entry name" value="Polysacc_deac_1"/>
    <property type="match status" value="1"/>
</dbReference>
<gene>
    <name evidence="5" type="ORF">bsdE14_17640</name>
</gene>
<evidence type="ECO:0000313" key="5">
    <source>
        <dbReference type="EMBL" id="GLC30354.1"/>
    </source>
</evidence>
<organism evidence="5 6">
    <name type="scientific">Clostridium omnivorum</name>
    <dbReference type="NCBI Taxonomy" id="1604902"/>
    <lineage>
        <taxon>Bacteria</taxon>
        <taxon>Bacillati</taxon>
        <taxon>Bacillota</taxon>
        <taxon>Clostridia</taxon>
        <taxon>Eubacteriales</taxon>
        <taxon>Clostridiaceae</taxon>
        <taxon>Clostridium</taxon>
    </lineage>
</organism>
<evidence type="ECO:0000256" key="3">
    <source>
        <dbReference type="SAM" id="MobiDB-lite"/>
    </source>
</evidence>
<keyword evidence="1" id="KW-0479">Metal-binding</keyword>
<comment type="caution">
    <text evidence="5">The sequence shown here is derived from an EMBL/GenBank/DDBJ whole genome shotgun (WGS) entry which is preliminary data.</text>
</comment>
<dbReference type="InterPro" id="IPR011330">
    <property type="entry name" value="Glyco_hydro/deAcase_b/a-brl"/>
</dbReference>
<proteinExistence type="predicted"/>
<name>A0ABQ5N5G3_9CLOT</name>
<evidence type="ECO:0000313" key="6">
    <source>
        <dbReference type="Proteomes" id="UP001208567"/>
    </source>
</evidence>
<dbReference type="PANTHER" id="PTHR10587">
    <property type="entry name" value="GLYCOSYL TRANSFERASE-RELATED"/>
    <property type="match status" value="1"/>
</dbReference>
<dbReference type="PANTHER" id="PTHR10587:SF133">
    <property type="entry name" value="CHITIN DEACETYLASE 1-RELATED"/>
    <property type="match status" value="1"/>
</dbReference>
<feature type="compositionally biased region" description="Low complexity" evidence="3">
    <location>
        <begin position="1"/>
        <end position="19"/>
    </location>
</feature>
<dbReference type="Gene3D" id="3.20.20.370">
    <property type="entry name" value="Glycoside hydrolase/deacetylase"/>
    <property type="match status" value="1"/>
</dbReference>
<reference evidence="5 6" key="1">
    <citation type="journal article" date="2024" name="Int. J. Syst. Evol. Microbiol.">
        <title>Clostridium omnivorum sp. nov., isolated from anoxic soil under the treatment of reductive soil disinfestation.</title>
        <authorList>
            <person name="Ueki A."/>
            <person name="Tonouchi A."/>
            <person name="Kaku N."/>
            <person name="Honma S."/>
            <person name="Ueki K."/>
        </authorList>
    </citation>
    <scope>NUCLEOTIDE SEQUENCE [LARGE SCALE GENOMIC DNA]</scope>
    <source>
        <strain evidence="5 6">E14</strain>
    </source>
</reference>
<dbReference type="SUPFAM" id="SSF88713">
    <property type="entry name" value="Glycoside hydrolase/deacetylase"/>
    <property type="match status" value="1"/>
</dbReference>
<protein>
    <submittedName>
        <fullName evidence="5">Oligosaccharide deacetylase</fullName>
    </submittedName>
</protein>
<feature type="region of interest" description="Disordered" evidence="3">
    <location>
        <begin position="1"/>
        <end position="33"/>
    </location>
</feature>
<evidence type="ECO:0000256" key="1">
    <source>
        <dbReference type="ARBA" id="ARBA00022723"/>
    </source>
</evidence>
<evidence type="ECO:0000256" key="2">
    <source>
        <dbReference type="ARBA" id="ARBA00022801"/>
    </source>
</evidence>
<sequence length="275" mass="30420">MEISPPANNENSEAASNPSKAQTPQDNNTPDNNASAIAIYDILGTSNKLTQKEKLAMDKWRNDIVEFAKKNTGAMFVNGSANRKVVALTFDDGPDANITPKILDVLKQNNTKASFFFIGEKVMENKDVVKRAYADGNLVLSHSFNHPDLSTKSESVIDKQMKDTETAIYNIIGKKPALMRPPYGNTNDLILKVAARNNLKIVIWSIDTLDWSQKEKANITKNVLDNVRPGEIILMHSNEDKKTTLEALPDIINGLKDKGYSIVTLSELLGVNAYK</sequence>
<dbReference type="PROSITE" id="PS51677">
    <property type="entry name" value="NODB"/>
    <property type="match status" value="1"/>
</dbReference>
<evidence type="ECO:0000259" key="4">
    <source>
        <dbReference type="PROSITE" id="PS51677"/>
    </source>
</evidence>